<feature type="transmembrane region" description="Helical" evidence="1">
    <location>
        <begin position="437"/>
        <end position="458"/>
    </location>
</feature>
<dbReference type="EMBL" id="CP130318">
    <property type="protein sequence ID" value="WNQ13461.1"/>
    <property type="molecule type" value="Genomic_DNA"/>
</dbReference>
<dbReference type="Pfam" id="PF01966">
    <property type="entry name" value="HD"/>
    <property type="match status" value="1"/>
</dbReference>
<feature type="domain" description="HD/PDEase" evidence="2">
    <location>
        <begin position="519"/>
        <end position="679"/>
    </location>
</feature>
<dbReference type="InterPro" id="IPR006674">
    <property type="entry name" value="HD_domain"/>
</dbReference>
<evidence type="ECO:0000256" key="1">
    <source>
        <dbReference type="SAM" id="Phobius"/>
    </source>
</evidence>
<dbReference type="NCBIfam" id="TIGR00277">
    <property type="entry name" value="HDIG"/>
    <property type="match status" value="1"/>
</dbReference>
<evidence type="ECO:0000259" key="2">
    <source>
        <dbReference type="SMART" id="SM00471"/>
    </source>
</evidence>
<feature type="transmembrane region" description="Helical" evidence="1">
    <location>
        <begin position="413"/>
        <end position="431"/>
    </location>
</feature>
<feature type="transmembrane region" description="Helical" evidence="1">
    <location>
        <begin position="465"/>
        <end position="490"/>
    </location>
</feature>
<evidence type="ECO:0000313" key="4">
    <source>
        <dbReference type="Proteomes" id="UP001305702"/>
    </source>
</evidence>
<dbReference type="KEGG" id="paun:MJA45_10710"/>
<proteinExistence type="predicted"/>
<dbReference type="SUPFAM" id="SSF109604">
    <property type="entry name" value="HD-domain/PDEase-like"/>
    <property type="match status" value="1"/>
</dbReference>
<protein>
    <submittedName>
        <fullName evidence="3">HDIG domain-containing protein</fullName>
    </submittedName>
</protein>
<keyword evidence="1" id="KW-0472">Membrane</keyword>
<keyword evidence="1" id="KW-0812">Transmembrane</keyword>
<dbReference type="CDD" id="cd00077">
    <property type="entry name" value="HDc"/>
    <property type="match status" value="1"/>
</dbReference>
<dbReference type="Proteomes" id="UP001305702">
    <property type="component" value="Chromosome"/>
</dbReference>
<dbReference type="InterPro" id="IPR011624">
    <property type="entry name" value="Metal-dep_PHydrolase_7TM_extra"/>
</dbReference>
<dbReference type="Pfam" id="PF07697">
    <property type="entry name" value="7TMR-HDED"/>
    <property type="match status" value="1"/>
</dbReference>
<name>A0AA96LGK5_9BACL</name>
<dbReference type="RefSeq" id="WP_315607242.1">
    <property type="nucleotide sequence ID" value="NZ_CP130318.1"/>
</dbReference>
<dbReference type="SMART" id="SM00471">
    <property type="entry name" value="HDc"/>
    <property type="match status" value="1"/>
</dbReference>
<accession>A0AA96LGK5</accession>
<evidence type="ECO:0000313" key="3">
    <source>
        <dbReference type="EMBL" id="WNQ13461.1"/>
    </source>
</evidence>
<dbReference type="AlphaFoldDB" id="A0AA96LGK5"/>
<feature type="transmembrane region" description="Helical" evidence="1">
    <location>
        <begin position="374"/>
        <end position="401"/>
    </location>
</feature>
<dbReference type="InterPro" id="IPR003607">
    <property type="entry name" value="HD/PDEase_dom"/>
</dbReference>
<feature type="transmembrane region" description="Helical" evidence="1">
    <location>
        <begin position="334"/>
        <end position="354"/>
    </location>
</feature>
<dbReference type="InterPro" id="IPR006675">
    <property type="entry name" value="HDIG_dom"/>
</dbReference>
<keyword evidence="4" id="KW-1185">Reference proteome</keyword>
<dbReference type="InterPro" id="IPR052722">
    <property type="entry name" value="PgpH_phosphodiesterase"/>
</dbReference>
<dbReference type="PANTHER" id="PTHR36442:SF1">
    <property type="entry name" value="CYCLIC-DI-AMP PHOSPHODIESTERASE PGPH"/>
    <property type="match status" value="1"/>
</dbReference>
<gene>
    <name evidence="3" type="ORF">MJA45_10710</name>
</gene>
<organism evidence="3 4">
    <name type="scientific">Paenibacillus aurantius</name>
    <dbReference type="NCBI Taxonomy" id="2918900"/>
    <lineage>
        <taxon>Bacteria</taxon>
        <taxon>Bacillati</taxon>
        <taxon>Bacillota</taxon>
        <taxon>Bacilli</taxon>
        <taxon>Bacillales</taxon>
        <taxon>Paenibacillaceae</taxon>
        <taxon>Paenibacillus</taxon>
    </lineage>
</organism>
<dbReference type="Pfam" id="PF07698">
    <property type="entry name" value="7TM-7TMR_HD"/>
    <property type="match status" value="1"/>
</dbReference>
<feature type="transmembrane region" description="Helical" evidence="1">
    <location>
        <begin position="21"/>
        <end position="39"/>
    </location>
</feature>
<sequence length="744" mass="83761">MSRNEELKSGKSHYWEAGWKQSAVIRFFLFVSMAMLFYFSTADRLVPKTYDIRPNTISGVTIVAPKQIENSVETQKAKEEAAQRVTPVYRIVPIKNEQLISVLYDKLELAINDQEMKSEEKVSYYRSVFPRVSQDFVDELLSSLARGGQPYNETLLAEIQKQLMEQQYKFPEESYFKLNRLTKEDLAAMEPVTKEIVARLMNDQIVDAQTVRAKVTELVNSSTLTKNTTRELVQEIARFSLTPNKFFDSKGTEEAKAQARENTKTIYTNKNDILLNKGEMVTEALYQRLEKENLLKTQGNVLPPLGLLLFVFLLVLVLYMYIRQSRLPINGNNVQLVMLVIIYVINVLCMRIVALGQNLEYPHVGYLAPAAIGTMLIVILLDVPLAVVSSFLFSILASIIFNADLDRIFDFRFGFVALVMCYTAIFSLHKASQRSTILRAGVLISIFGCVSIISLNLLENHYSNIGFALLFALANGVVTAILVMGLMPFFETVFGILSPLKLVELSNPNLPLLRKLLTETPGTYHHSVMVGNLAEAAAEAIGADGLLSRVGAYYHDIGKTKRPSYFIENQMNMENPHDDIDPGLSTSIITAHPRDGVEMLKEHNVPKAIRDIAEQHHGTTLLKYFYHKAKKQQGDHPTHPIKEEDYRYPGPKAQCKETAIVGIADCVEAAVRSLRHPTIEQIDTMVRKIIKDRLDDGQFDECDLTIKELDTIGKALKETLLGIFHSRIEYPSELPPKNESAGGA</sequence>
<dbReference type="PANTHER" id="PTHR36442">
    <property type="entry name" value="CYCLIC-DI-AMP PHOSPHODIESTERASE PGPH"/>
    <property type="match status" value="1"/>
</dbReference>
<keyword evidence="1" id="KW-1133">Transmembrane helix</keyword>
<reference evidence="3 4" key="1">
    <citation type="submission" date="2022-02" db="EMBL/GenBank/DDBJ databases">
        <title>Paenibacillus sp. MBLB1776 Whole Genome Shotgun Sequencing.</title>
        <authorList>
            <person name="Hwang C.Y."/>
            <person name="Cho E.-S."/>
            <person name="Seo M.-J."/>
        </authorList>
    </citation>
    <scope>NUCLEOTIDE SEQUENCE [LARGE SCALE GENOMIC DNA]</scope>
    <source>
        <strain evidence="3 4">MBLB1776</strain>
    </source>
</reference>
<feature type="transmembrane region" description="Helical" evidence="1">
    <location>
        <begin position="301"/>
        <end position="322"/>
    </location>
</feature>
<dbReference type="Gene3D" id="1.10.3210.10">
    <property type="entry name" value="Hypothetical protein af1432"/>
    <property type="match status" value="1"/>
</dbReference>
<dbReference type="InterPro" id="IPR011621">
    <property type="entry name" value="Metal-dep_PHydrolase_7TM_intra"/>
</dbReference>